<dbReference type="RefSeq" id="WP_163061837.1">
    <property type="nucleotide sequence ID" value="NZ_JAAGLI010000915.1"/>
</dbReference>
<dbReference type="EMBL" id="JAAGLI010000915">
    <property type="protein sequence ID" value="NEA27392.1"/>
    <property type="molecule type" value="Genomic_DNA"/>
</dbReference>
<comment type="caution">
    <text evidence="1">The sequence shown here is derived from an EMBL/GenBank/DDBJ whole genome shotgun (WGS) entry which is preliminary data.</text>
</comment>
<dbReference type="AlphaFoldDB" id="A0A6L9QR42"/>
<accession>A0A6L9QR42</accession>
<dbReference type="InterPro" id="IPR011009">
    <property type="entry name" value="Kinase-like_dom_sf"/>
</dbReference>
<sequence>MDRIEWESLPADTRDAVQDELGPSVKIEQIGEGRRSALAVVAHLAAGRVFLKGAPLENERAAAQLAREAAVNPHVQAVTPALVCDLQAGGWRLLGFEHVDGRRVDYTPGSRDLPAVLDALVAVDGLKVPADVDVQWFEGRWSDYAVVPERLPRIAGTALLHTDLNAGNALMTGAGARLVDWGMASRGAPLVNPADLVVNLIACGHTPKDAEAVVYGLAAWREADPEVVDYYARLLATTWLEAFWTPAHPWARAVVDAAVRWAMYRRDRH</sequence>
<name>A0A6L9QR42_9ACTN</name>
<reference evidence="1 2" key="1">
    <citation type="submission" date="2020-01" db="EMBL/GenBank/DDBJ databases">
        <title>Insect and environment-associated Actinomycetes.</title>
        <authorList>
            <person name="Currrie C."/>
            <person name="Chevrette M."/>
            <person name="Carlson C."/>
            <person name="Stubbendieck R."/>
            <person name="Wendt-Pienkowski E."/>
        </authorList>
    </citation>
    <scope>NUCLEOTIDE SEQUENCE [LARGE SCALE GENOMIC DNA]</scope>
    <source>
        <strain evidence="1 2">SID10258</strain>
    </source>
</reference>
<dbReference type="Proteomes" id="UP000475532">
    <property type="component" value="Unassembled WGS sequence"/>
</dbReference>
<proteinExistence type="predicted"/>
<organism evidence="1 2">
    <name type="scientific">Actinomadura bangladeshensis</name>
    <dbReference type="NCBI Taxonomy" id="453573"/>
    <lineage>
        <taxon>Bacteria</taxon>
        <taxon>Bacillati</taxon>
        <taxon>Actinomycetota</taxon>
        <taxon>Actinomycetes</taxon>
        <taxon>Streptosporangiales</taxon>
        <taxon>Thermomonosporaceae</taxon>
        <taxon>Actinomadura</taxon>
    </lineage>
</organism>
<evidence type="ECO:0000313" key="1">
    <source>
        <dbReference type="EMBL" id="NEA27392.1"/>
    </source>
</evidence>
<dbReference type="SUPFAM" id="SSF56112">
    <property type="entry name" value="Protein kinase-like (PK-like)"/>
    <property type="match status" value="1"/>
</dbReference>
<evidence type="ECO:0000313" key="2">
    <source>
        <dbReference type="Proteomes" id="UP000475532"/>
    </source>
</evidence>
<gene>
    <name evidence="1" type="ORF">G3I70_33580</name>
</gene>
<keyword evidence="1" id="KW-0808">Transferase</keyword>
<protein>
    <submittedName>
        <fullName evidence="1">Phosphotransferase</fullName>
    </submittedName>
</protein>
<dbReference type="GO" id="GO:0016740">
    <property type="term" value="F:transferase activity"/>
    <property type="evidence" value="ECO:0007669"/>
    <property type="project" value="UniProtKB-KW"/>
</dbReference>